<proteinExistence type="predicted"/>
<keyword evidence="1" id="KW-0812">Transmembrane</keyword>
<evidence type="ECO:0000256" key="1">
    <source>
        <dbReference type="SAM" id="Phobius"/>
    </source>
</evidence>
<comment type="caution">
    <text evidence="2">The sequence shown here is derived from an EMBL/GenBank/DDBJ whole genome shotgun (WGS) entry which is preliminary data.</text>
</comment>
<dbReference type="RefSeq" id="WP_202814025.1">
    <property type="nucleotide sequence ID" value="NZ_CAAAHY010000009.1"/>
</dbReference>
<dbReference type="STRING" id="448.Lery_0600"/>
<keyword evidence="1" id="KW-1133">Transmembrane helix</keyword>
<keyword evidence="1" id="KW-0472">Membrane</keyword>
<reference evidence="2 3" key="1">
    <citation type="submission" date="2015-11" db="EMBL/GenBank/DDBJ databases">
        <title>Genomic analysis of 38 Legionella species identifies large and diverse effector repertoires.</title>
        <authorList>
            <person name="Burstein D."/>
            <person name="Amaro F."/>
            <person name="Zusman T."/>
            <person name="Lifshitz Z."/>
            <person name="Cohen O."/>
            <person name="Gilbert J.A."/>
            <person name="Pupko T."/>
            <person name="Shuman H.A."/>
            <person name="Segal G."/>
        </authorList>
    </citation>
    <scope>NUCLEOTIDE SEQUENCE [LARGE SCALE GENOMIC DNA]</scope>
    <source>
        <strain evidence="2 3">SE-32A-C8</strain>
    </source>
</reference>
<sequence length="256" mass="29356">MISANTENYCRILFLLSLLVLAVTYFLKDKLPDPGYYDLTTLSPPLQEPTSKKAFTLTVNHQHYVIRPQYEYQLNGVVVSYNNSDGFGDIWHHKRWQDFINLRDLCVVWGDNVRTGVYKKVTFNSDSWTCWVSWSDRQTGELFKGNALSNNHLLTDNLAIKRALMQAEVGDQIRLRGVLAEYANQDTRFQRGTSFSRDDTGNGACETIYLSQFSIVKKANPELRALYTAASWSTGLSFIACVVMLFVAPHKKYQRR</sequence>
<accession>A0A0W0TTU5</accession>
<dbReference type="PATRIC" id="fig|448.7.peg.626"/>
<gene>
    <name evidence="2" type="ORF">Lery_0600</name>
</gene>
<organism evidence="2 3">
    <name type="scientific">Legionella erythra</name>
    <dbReference type="NCBI Taxonomy" id="448"/>
    <lineage>
        <taxon>Bacteria</taxon>
        <taxon>Pseudomonadati</taxon>
        <taxon>Pseudomonadota</taxon>
        <taxon>Gammaproteobacteria</taxon>
        <taxon>Legionellales</taxon>
        <taxon>Legionellaceae</taxon>
        <taxon>Legionella</taxon>
    </lineage>
</organism>
<dbReference type="AlphaFoldDB" id="A0A0W0TTU5"/>
<protein>
    <submittedName>
        <fullName evidence="2">Uncharacterized protein</fullName>
    </submittedName>
</protein>
<name>A0A0W0TTU5_LEGER</name>
<dbReference type="Proteomes" id="UP000054773">
    <property type="component" value="Unassembled WGS sequence"/>
</dbReference>
<evidence type="ECO:0000313" key="2">
    <source>
        <dbReference type="EMBL" id="KTC99121.1"/>
    </source>
</evidence>
<feature type="transmembrane region" description="Helical" evidence="1">
    <location>
        <begin position="225"/>
        <end position="248"/>
    </location>
</feature>
<keyword evidence="3" id="KW-1185">Reference proteome</keyword>
<dbReference type="EMBL" id="LNYA01000008">
    <property type="protein sequence ID" value="KTC99121.1"/>
    <property type="molecule type" value="Genomic_DNA"/>
</dbReference>
<evidence type="ECO:0000313" key="3">
    <source>
        <dbReference type="Proteomes" id="UP000054773"/>
    </source>
</evidence>